<proteinExistence type="predicted"/>
<comment type="caution">
    <text evidence="2">The sequence shown here is derived from an EMBL/GenBank/DDBJ whole genome shotgun (WGS) entry which is preliminary data.</text>
</comment>
<organism evidence="2 3">
    <name type="scientific">Rotaria sordida</name>
    <dbReference type="NCBI Taxonomy" id="392033"/>
    <lineage>
        <taxon>Eukaryota</taxon>
        <taxon>Metazoa</taxon>
        <taxon>Spiralia</taxon>
        <taxon>Gnathifera</taxon>
        <taxon>Rotifera</taxon>
        <taxon>Eurotatoria</taxon>
        <taxon>Bdelloidea</taxon>
        <taxon>Philodinida</taxon>
        <taxon>Philodinidae</taxon>
        <taxon>Rotaria</taxon>
    </lineage>
</organism>
<gene>
    <name evidence="2" type="ORF">FNK824_LOCUS19196</name>
</gene>
<evidence type="ECO:0000313" key="3">
    <source>
        <dbReference type="Proteomes" id="UP000663874"/>
    </source>
</evidence>
<evidence type="ECO:0000313" key="2">
    <source>
        <dbReference type="EMBL" id="CAF3874426.1"/>
    </source>
</evidence>
<sequence>MASITIISTTTSSSSNYHPNINIPPIRPLYLLPNSPHQQNPPSYHHLIRQIPKKTSLYGAGQRKYNNFKKFQPGTTTTFSGYTNMTGNRQINLPPSSYHHNNNKSHYNSHYNRYHHQQNNNYIRNLPSLLDTNSFHFPSHHNTRKYNHAQQYNPNNYQYHHSRTLSRSRYHILSQLPSKSRSRSRSQHYQPSSSIKSRRNHQHYHNNNNFHRSPSPSYNNNYKTYNNNHSFKGTDNKRRSVKYKDEVILVDKYRCLFFASSTRLGTSIIEIMEINALRKCESIVNLSSKTE</sequence>
<feature type="region of interest" description="Disordered" evidence="1">
    <location>
        <begin position="175"/>
        <end position="237"/>
    </location>
</feature>
<dbReference type="AlphaFoldDB" id="A0A819G0H9"/>
<accession>A0A819G0H9</accession>
<reference evidence="2" key="1">
    <citation type="submission" date="2021-02" db="EMBL/GenBank/DDBJ databases">
        <authorList>
            <person name="Nowell W R."/>
        </authorList>
    </citation>
    <scope>NUCLEOTIDE SEQUENCE</scope>
</reference>
<protein>
    <submittedName>
        <fullName evidence="2">Uncharacterized protein</fullName>
    </submittedName>
</protein>
<feature type="compositionally biased region" description="Low complexity" evidence="1">
    <location>
        <begin position="205"/>
        <end position="228"/>
    </location>
</feature>
<evidence type="ECO:0000256" key="1">
    <source>
        <dbReference type="SAM" id="MobiDB-lite"/>
    </source>
</evidence>
<dbReference type="EMBL" id="CAJOBE010003334">
    <property type="protein sequence ID" value="CAF3874426.1"/>
    <property type="molecule type" value="Genomic_DNA"/>
</dbReference>
<name>A0A819G0H9_9BILA</name>
<dbReference type="Proteomes" id="UP000663874">
    <property type="component" value="Unassembled WGS sequence"/>
</dbReference>